<proteinExistence type="inferred from homology"/>
<keyword evidence="9" id="KW-1185">Reference proteome</keyword>
<feature type="transmembrane region" description="Helical" evidence="7">
    <location>
        <begin position="12"/>
        <end position="29"/>
    </location>
</feature>
<feature type="transmembrane region" description="Helical" evidence="7">
    <location>
        <begin position="114"/>
        <end position="135"/>
    </location>
</feature>
<protein>
    <submittedName>
        <fullName evidence="8">Oxidoreductase</fullName>
    </submittedName>
</protein>
<reference evidence="8 9" key="1">
    <citation type="submission" date="2023-07" db="EMBL/GenBank/DDBJ databases">
        <title>Functional and genomic diversity of the sorghum phyllosphere microbiome.</title>
        <authorList>
            <person name="Shade A."/>
        </authorList>
    </citation>
    <scope>NUCLEOTIDE SEQUENCE [LARGE SCALE GENOMIC DNA]</scope>
    <source>
        <strain evidence="8 9">SORGH_AS_0892</strain>
    </source>
</reference>
<accession>A0ABU0U792</accession>
<dbReference type="InterPro" id="IPR032808">
    <property type="entry name" value="DoxX"/>
</dbReference>
<evidence type="ECO:0000256" key="6">
    <source>
        <dbReference type="ARBA" id="ARBA00023136"/>
    </source>
</evidence>
<comment type="subcellular location">
    <subcellularLocation>
        <location evidence="1">Cell membrane</location>
        <topology evidence="1">Multi-pass membrane protein</topology>
    </subcellularLocation>
</comment>
<dbReference type="Proteomes" id="UP001244640">
    <property type="component" value="Unassembled WGS sequence"/>
</dbReference>
<evidence type="ECO:0000256" key="3">
    <source>
        <dbReference type="ARBA" id="ARBA00022475"/>
    </source>
</evidence>
<dbReference type="InterPro" id="IPR051907">
    <property type="entry name" value="DoxX-like_oxidoreductase"/>
</dbReference>
<evidence type="ECO:0000256" key="7">
    <source>
        <dbReference type="SAM" id="Phobius"/>
    </source>
</evidence>
<name>A0ABU0U792_9SPHI</name>
<dbReference type="PANTHER" id="PTHR33452:SF1">
    <property type="entry name" value="INNER MEMBRANE PROTEIN YPHA-RELATED"/>
    <property type="match status" value="1"/>
</dbReference>
<dbReference type="PANTHER" id="PTHR33452">
    <property type="entry name" value="OXIDOREDUCTASE CATD-RELATED"/>
    <property type="match status" value="1"/>
</dbReference>
<dbReference type="EMBL" id="JAUTBA010000001">
    <property type="protein sequence ID" value="MDQ1150790.1"/>
    <property type="molecule type" value="Genomic_DNA"/>
</dbReference>
<keyword evidence="4 7" id="KW-0812">Transmembrane</keyword>
<comment type="similarity">
    <text evidence="2">Belongs to the DoxX family.</text>
</comment>
<evidence type="ECO:0000256" key="4">
    <source>
        <dbReference type="ARBA" id="ARBA00022692"/>
    </source>
</evidence>
<evidence type="ECO:0000256" key="5">
    <source>
        <dbReference type="ARBA" id="ARBA00022989"/>
    </source>
</evidence>
<evidence type="ECO:0000256" key="2">
    <source>
        <dbReference type="ARBA" id="ARBA00006679"/>
    </source>
</evidence>
<evidence type="ECO:0000256" key="1">
    <source>
        <dbReference type="ARBA" id="ARBA00004651"/>
    </source>
</evidence>
<keyword evidence="5 7" id="KW-1133">Transmembrane helix</keyword>
<comment type="caution">
    <text evidence="8">The sequence shown here is derived from an EMBL/GenBank/DDBJ whole genome shotgun (WGS) entry which is preliminary data.</text>
</comment>
<feature type="transmembrane region" description="Helical" evidence="7">
    <location>
        <begin position="74"/>
        <end position="93"/>
    </location>
</feature>
<sequence>MGNLIHTEANISLLILRVVAGIIILPYGLKKIGWKKNSPGKSFQGTIEMGVPYFIVFLLTVAQTLGAASLLFGFLVRISALGNFIVMSGALVVHFKDGWSMNWYGKKNGEGIEYFVLILCILFVLMLDGGGLFSFDRFLMNFFCY</sequence>
<organism evidence="8 9">
    <name type="scientific">Sphingobacterium zeae</name>
    <dbReference type="NCBI Taxonomy" id="1776859"/>
    <lineage>
        <taxon>Bacteria</taxon>
        <taxon>Pseudomonadati</taxon>
        <taxon>Bacteroidota</taxon>
        <taxon>Sphingobacteriia</taxon>
        <taxon>Sphingobacteriales</taxon>
        <taxon>Sphingobacteriaceae</taxon>
        <taxon>Sphingobacterium</taxon>
    </lineage>
</organism>
<keyword evidence="3" id="KW-1003">Cell membrane</keyword>
<evidence type="ECO:0000313" key="9">
    <source>
        <dbReference type="Proteomes" id="UP001244640"/>
    </source>
</evidence>
<evidence type="ECO:0000313" key="8">
    <source>
        <dbReference type="EMBL" id="MDQ1150790.1"/>
    </source>
</evidence>
<gene>
    <name evidence="8" type="ORF">QE382_002774</name>
</gene>
<dbReference type="RefSeq" id="WP_307186382.1">
    <property type="nucleotide sequence ID" value="NZ_JAUTBA010000001.1"/>
</dbReference>
<dbReference type="Pfam" id="PF07681">
    <property type="entry name" value="DoxX"/>
    <property type="match status" value="1"/>
</dbReference>
<feature type="transmembrane region" description="Helical" evidence="7">
    <location>
        <begin position="50"/>
        <end position="68"/>
    </location>
</feature>
<keyword evidence="6 7" id="KW-0472">Membrane</keyword>